<gene>
    <name evidence="1" type="ORF">TAV2_LOCUS7255</name>
</gene>
<keyword evidence="2" id="KW-1185">Reference proteome</keyword>
<name>A0AAU9RQ90_THLAR</name>
<evidence type="ECO:0000313" key="1">
    <source>
        <dbReference type="EMBL" id="CAH2044611.1"/>
    </source>
</evidence>
<dbReference type="Proteomes" id="UP000836841">
    <property type="component" value="Chromosome 2"/>
</dbReference>
<dbReference type="EMBL" id="OU466858">
    <property type="protein sequence ID" value="CAH2044611.1"/>
    <property type="molecule type" value="Genomic_DNA"/>
</dbReference>
<dbReference type="AlphaFoldDB" id="A0AAU9RQ90"/>
<sequence>LPDQENAGLCSENSSLVQECGSNKNVGALQKQISGIRFPCMKNGKTSRWINSKNAGDNMSQVEETSMDVMLSRYRLEIKATTEQGDREEKGS</sequence>
<organism evidence="1 2">
    <name type="scientific">Thlaspi arvense</name>
    <name type="common">Field penny-cress</name>
    <dbReference type="NCBI Taxonomy" id="13288"/>
    <lineage>
        <taxon>Eukaryota</taxon>
        <taxon>Viridiplantae</taxon>
        <taxon>Streptophyta</taxon>
        <taxon>Embryophyta</taxon>
        <taxon>Tracheophyta</taxon>
        <taxon>Spermatophyta</taxon>
        <taxon>Magnoliopsida</taxon>
        <taxon>eudicotyledons</taxon>
        <taxon>Gunneridae</taxon>
        <taxon>Pentapetalae</taxon>
        <taxon>rosids</taxon>
        <taxon>malvids</taxon>
        <taxon>Brassicales</taxon>
        <taxon>Brassicaceae</taxon>
        <taxon>Thlaspideae</taxon>
        <taxon>Thlaspi</taxon>
    </lineage>
</organism>
<protein>
    <submittedName>
        <fullName evidence="1">Uncharacterized protein</fullName>
    </submittedName>
</protein>
<reference evidence="1 2" key="1">
    <citation type="submission" date="2022-03" db="EMBL/GenBank/DDBJ databases">
        <authorList>
            <person name="Nunn A."/>
            <person name="Chopra R."/>
            <person name="Nunn A."/>
            <person name="Contreras Garrido A."/>
        </authorList>
    </citation>
    <scope>NUCLEOTIDE SEQUENCE [LARGE SCALE GENOMIC DNA]</scope>
</reference>
<accession>A0AAU9RQ90</accession>
<feature type="non-terminal residue" evidence="1">
    <location>
        <position position="92"/>
    </location>
</feature>
<proteinExistence type="predicted"/>
<evidence type="ECO:0000313" key="2">
    <source>
        <dbReference type="Proteomes" id="UP000836841"/>
    </source>
</evidence>